<dbReference type="EMBL" id="JSZA02000134">
    <property type="protein sequence ID" value="KHD08804.1"/>
    <property type="molecule type" value="Genomic_DNA"/>
</dbReference>
<organism evidence="1 2">
    <name type="scientific">Candidatus Thiomargarita nelsonii</name>
    <dbReference type="NCBI Taxonomy" id="1003181"/>
    <lineage>
        <taxon>Bacteria</taxon>
        <taxon>Pseudomonadati</taxon>
        <taxon>Pseudomonadota</taxon>
        <taxon>Gammaproteobacteria</taxon>
        <taxon>Thiotrichales</taxon>
        <taxon>Thiotrichaceae</taxon>
        <taxon>Thiomargarita</taxon>
    </lineage>
</organism>
<sequence length="287" mass="33280">MPVNTLYCEGDIQSIDIQVLLKIVPDGCVIKPIGSKHGFRQRILGAREAQPNIIIAGIKDRDFDEDNSKHTNTPHEWYATVKNQQVPLGWYWDRKEIENYLIDPEVVKLALGNKAPPIDKYKTALDKSARKMASYTAARIALSCVSYPNPPFNCWGEERELGHFFPKERGLKESDCRSKIGHIIADKKREMDALKVNILEQFDQLLEECGEGGERFKYYLTFFAGKDLLYMMRSELKKLGFKDSPQPACYVFRERILRGIQSSPEKVWTWLPEWQRLREFISEFVVE</sequence>
<evidence type="ECO:0000313" key="1">
    <source>
        <dbReference type="EMBL" id="KHD08804.1"/>
    </source>
</evidence>
<dbReference type="AlphaFoldDB" id="A0A0A6PEW2"/>
<evidence type="ECO:0000313" key="2">
    <source>
        <dbReference type="Proteomes" id="UP000030428"/>
    </source>
</evidence>
<gene>
    <name evidence="1" type="ORF">PN36_24975</name>
</gene>
<dbReference type="Proteomes" id="UP000030428">
    <property type="component" value="Unassembled WGS sequence"/>
</dbReference>
<comment type="caution">
    <text evidence="1">The sequence shown here is derived from an EMBL/GenBank/DDBJ whole genome shotgun (WGS) entry which is preliminary data.</text>
</comment>
<proteinExistence type="predicted"/>
<reference evidence="1 2" key="1">
    <citation type="journal article" date="2016" name="Front. Microbiol.">
        <title>Single-Cell (Meta-)Genomics of a Dimorphic Candidatus Thiomargarita nelsonii Reveals Genomic Plasticity.</title>
        <authorList>
            <person name="Flood B.E."/>
            <person name="Fliss P."/>
            <person name="Jones D.S."/>
            <person name="Dick G.J."/>
            <person name="Jain S."/>
            <person name="Kaster A.K."/>
            <person name="Winkel M."/>
            <person name="Mussmann M."/>
            <person name="Bailey J."/>
        </authorList>
    </citation>
    <scope>NUCLEOTIDE SEQUENCE [LARGE SCALE GENOMIC DNA]</scope>
    <source>
        <strain evidence="1">Hydrate Ridge</strain>
    </source>
</reference>
<accession>A0A0A6PEW2</accession>
<evidence type="ECO:0008006" key="3">
    <source>
        <dbReference type="Google" id="ProtNLM"/>
    </source>
</evidence>
<keyword evidence="2" id="KW-1185">Reference proteome</keyword>
<name>A0A0A6PEW2_9GAMM</name>
<protein>
    <recommendedName>
        <fullName evidence="3">DUF4435 domain-containing protein</fullName>
    </recommendedName>
</protein>